<accession>A0A840WQ21</accession>
<evidence type="ECO:0000313" key="2">
    <source>
        <dbReference type="Proteomes" id="UP000553766"/>
    </source>
</evidence>
<organism evidence="1 2">
    <name type="scientific">Rubricella aquisinus</name>
    <dbReference type="NCBI Taxonomy" id="2028108"/>
    <lineage>
        <taxon>Bacteria</taxon>
        <taxon>Pseudomonadati</taxon>
        <taxon>Pseudomonadota</taxon>
        <taxon>Alphaproteobacteria</taxon>
        <taxon>Rhodobacterales</taxon>
        <taxon>Paracoccaceae</taxon>
        <taxon>Rubricella</taxon>
    </lineage>
</organism>
<gene>
    <name evidence="1" type="ORF">FHS89_001782</name>
</gene>
<dbReference type="Proteomes" id="UP000553766">
    <property type="component" value="Unassembled WGS sequence"/>
</dbReference>
<name>A0A840WQ21_9RHOB</name>
<dbReference type="EMBL" id="JACIJS010000005">
    <property type="protein sequence ID" value="MBB5515762.1"/>
    <property type="molecule type" value="Genomic_DNA"/>
</dbReference>
<reference evidence="1 2" key="1">
    <citation type="submission" date="2020-08" db="EMBL/GenBank/DDBJ databases">
        <title>Genomic Encyclopedia of Type Strains, Phase IV (KMG-IV): sequencing the most valuable type-strain genomes for metagenomic binning, comparative biology and taxonomic classification.</title>
        <authorList>
            <person name="Goeker M."/>
        </authorList>
    </citation>
    <scope>NUCLEOTIDE SEQUENCE [LARGE SCALE GENOMIC DNA]</scope>
    <source>
        <strain evidence="1 2">DSM 103377</strain>
    </source>
</reference>
<dbReference type="RefSeq" id="WP_184010776.1">
    <property type="nucleotide sequence ID" value="NZ_JACIJS010000005.1"/>
</dbReference>
<proteinExistence type="predicted"/>
<sequence length="274" mass="29199">MAETTHDALLRQTAAAEELLAYFQGQRADLQADIATAQAGYGALTSDLEAVVTARMSVSITFDPAAPAADLVDGGVFRTWAEFLTFVNALPELSYIECRLADGETLDITSQYHGHIYGPRRFYFRAVTGGLAAVDRPTLRSMCYDGVGFNQWYSIAWGRGGSFAFDGVNLSFAPELNGALSASTSNVFFNSQWAPISLINSKVSGAADNILVRAVGGAMVDLSLQNVELDGLIGVEHYNGSEGLALITERITTLSNGAVLHSPSFTLGTNLLKG</sequence>
<protein>
    <submittedName>
        <fullName evidence="1">Uncharacterized protein</fullName>
    </submittedName>
</protein>
<comment type="caution">
    <text evidence="1">The sequence shown here is derived from an EMBL/GenBank/DDBJ whole genome shotgun (WGS) entry which is preliminary data.</text>
</comment>
<dbReference type="AlphaFoldDB" id="A0A840WQ21"/>
<evidence type="ECO:0000313" key="1">
    <source>
        <dbReference type="EMBL" id="MBB5515762.1"/>
    </source>
</evidence>
<keyword evidence="2" id="KW-1185">Reference proteome</keyword>